<proteinExistence type="predicted"/>
<sequence>MNRQLTTSITLILFLLASLLPGATDNSAYAQKKKIILRQANTLEGGTMRSPLTGNTEPVRSVAGDVIFQHGDLVLTCDRATEFRESQVIELKGNIRISDPSSELYGNHGLYYPQTGNGELNGDVKGRLLENDLVIKGQNMFMNERDDTIRLAGNALAWHGKNQLSGESMLVRLANRNGDRSIERITVTGQAFLAMPDTLEQHSELYHQLKGEQIVITLDEASQLRSIESEQQAELLYYTYEETTPSGVNRTSGKRITLEFDNGKISSITAFGNATGKQHPSSQRTNPAINLPGFLIRAGEKPSF</sequence>
<gene>
    <name evidence="3" type="ORF">INT08_04480</name>
</gene>
<dbReference type="Gene3D" id="2.60.450.10">
    <property type="entry name" value="Lipopolysaccharide (LPS) transport protein A like domain"/>
    <property type="match status" value="1"/>
</dbReference>
<comment type="caution">
    <text evidence="3">The sequence shown here is derived from an EMBL/GenBank/DDBJ whole genome shotgun (WGS) entry which is preliminary data.</text>
</comment>
<keyword evidence="4" id="KW-1185">Reference proteome</keyword>
<feature type="chain" id="PRO_5047328092" description="Organic solvent tolerance-like N-terminal domain-containing protein" evidence="1">
    <location>
        <begin position="24"/>
        <end position="304"/>
    </location>
</feature>
<reference evidence="3 4" key="1">
    <citation type="journal article" date="2020" name="Microorganisms">
        <title>Simultaneous Genome Sequencing of Prosthecochloris ethylica and Desulfuromonas acetoxidans within a Syntrophic Mixture Reveals Unique Pili and Protein Interactions.</title>
        <authorList>
            <person name="Kyndt J.A."/>
            <person name="Van Beeumen J.J."/>
            <person name="Meyer T.E."/>
        </authorList>
    </citation>
    <scope>NUCLEOTIDE SEQUENCE [LARGE SCALE GENOMIC DNA]</scope>
    <source>
        <strain evidence="3 4">N3</strain>
    </source>
</reference>
<dbReference type="Pfam" id="PF13100">
    <property type="entry name" value="OstA_2"/>
    <property type="match status" value="1"/>
</dbReference>
<evidence type="ECO:0000313" key="4">
    <source>
        <dbReference type="Proteomes" id="UP000619838"/>
    </source>
</evidence>
<dbReference type="Proteomes" id="UP000619838">
    <property type="component" value="Unassembled WGS sequence"/>
</dbReference>
<dbReference type="EMBL" id="JADGII010000005">
    <property type="protein sequence ID" value="MBF0636435.1"/>
    <property type="molecule type" value="Genomic_DNA"/>
</dbReference>
<dbReference type="InterPro" id="IPR005653">
    <property type="entry name" value="OstA-like_N"/>
</dbReference>
<keyword evidence="1" id="KW-0732">Signal</keyword>
<name>A0ABR9XQX5_9CHLB</name>
<organism evidence="3 4">
    <name type="scientific">Prosthecochloris ethylica</name>
    <dbReference type="NCBI Taxonomy" id="2743976"/>
    <lineage>
        <taxon>Bacteria</taxon>
        <taxon>Pseudomonadati</taxon>
        <taxon>Chlorobiota</taxon>
        <taxon>Chlorobiia</taxon>
        <taxon>Chlorobiales</taxon>
        <taxon>Chlorobiaceae</taxon>
        <taxon>Prosthecochloris</taxon>
    </lineage>
</organism>
<evidence type="ECO:0000313" key="3">
    <source>
        <dbReference type="EMBL" id="MBF0636435.1"/>
    </source>
</evidence>
<feature type="domain" description="Organic solvent tolerance-like N-terminal" evidence="2">
    <location>
        <begin position="32"/>
        <end position="121"/>
    </location>
</feature>
<protein>
    <recommendedName>
        <fullName evidence="2">Organic solvent tolerance-like N-terminal domain-containing protein</fullName>
    </recommendedName>
</protein>
<evidence type="ECO:0000256" key="1">
    <source>
        <dbReference type="SAM" id="SignalP"/>
    </source>
</evidence>
<evidence type="ECO:0000259" key="2">
    <source>
        <dbReference type="Pfam" id="PF13100"/>
    </source>
</evidence>
<dbReference type="RefSeq" id="WP_175187218.1">
    <property type="nucleotide sequence ID" value="NZ_JABVZQ010000005.1"/>
</dbReference>
<feature type="signal peptide" evidence="1">
    <location>
        <begin position="1"/>
        <end position="23"/>
    </location>
</feature>
<accession>A0ABR9XQX5</accession>